<evidence type="ECO:0000256" key="7">
    <source>
        <dbReference type="ARBA" id="ARBA00023136"/>
    </source>
</evidence>
<dbReference type="GO" id="GO:0005886">
    <property type="term" value="C:plasma membrane"/>
    <property type="evidence" value="ECO:0007669"/>
    <property type="project" value="UniProtKB-SubCell"/>
</dbReference>
<dbReference type="GO" id="GO:0005549">
    <property type="term" value="F:odorant binding"/>
    <property type="evidence" value="ECO:0007669"/>
    <property type="project" value="InterPro"/>
</dbReference>
<feature type="transmembrane region" description="Helical" evidence="10">
    <location>
        <begin position="36"/>
        <end position="56"/>
    </location>
</feature>
<dbReference type="Proteomes" id="UP001168821">
    <property type="component" value="Unassembled WGS sequence"/>
</dbReference>
<dbReference type="EMBL" id="JALNTZ010000009">
    <property type="protein sequence ID" value="KAJ3640796.1"/>
    <property type="molecule type" value="Genomic_DNA"/>
</dbReference>
<evidence type="ECO:0000256" key="10">
    <source>
        <dbReference type="RuleBase" id="RU351113"/>
    </source>
</evidence>
<feature type="transmembrane region" description="Helical" evidence="10">
    <location>
        <begin position="285"/>
        <end position="304"/>
    </location>
</feature>
<evidence type="ECO:0000256" key="8">
    <source>
        <dbReference type="ARBA" id="ARBA00023170"/>
    </source>
</evidence>
<evidence type="ECO:0000256" key="1">
    <source>
        <dbReference type="ARBA" id="ARBA00004651"/>
    </source>
</evidence>
<comment type="caution">
    <text evidence="10">Lacks conserved residue(s) required for the propagation of feature annotation.</text>
</comment>
<protein>
    <recommendedName>
        <fullName evidence="10">Odorant receptor</fullName>
    </recommendedName>
</protein>
<evidence type="ECO:0000313" key="12">
    <source>
        <dbReference type="Proteomes" id="UP001168821"/>
    </source>
</evidence>
<feature type="transmembrane region" description="Helical" evidence="10">
    <location>
        <begin position="124"/>
        <end position="142"/>
    </location>
</feature>
<comment type="similarity">
    <text evidence="10">Belongs to the insect chemoreceptor superfamily. Heteromeric odorant receptor channel (TC 1.A.69) family.</text>
</comment>
<evidence type="ECO:0000256" key="6">
    <source>
        <dbReference type="ARBA" id="ARBA00022989"/>
    </source>
</evidence>
<keyword evidence="8 10" id="KW-0675">Receptor</keyword>
<proteinExistence type="inferred from homology"/>
<keyword evidence="12" id="KW-1185">Reference proteome</keyword>
<keyword evidence="4 10" id="KW-0812">Transmembrane</keyword>
<feature type="transmembrane region" description="Helical" evidence="10">
    <location>
        <begin position="162"/>
        <end position="190"/>
    </location>
</feature>
<dbReference type="InterPro" id="IPR004117">
    <property type="entry name" value="7tm6_olfct_rcpt"/>
</dbReference>
<keyword evidence="3 10" id="KW-0716">Sensory transduction</keyword>
<evidence type="ECO:0000256" key="3">
    <source>
        <dbReference type="ARBA" id="ARBA00022606"/>
    </source>
</evidence>
<dbReference type="PANTHER" id="PTHR21137:SF35">
    <property type="entry name" value="ODORANT RECEPTOR 19A-RELATED"/>
    <property type="match status" value="1"/>
</dbReference>
<keyword evidence="5 10" id="KW-0552">Olfaction</keyword>
<keyword evidence="7 10" id="KW-0472">Membrane</keyword>
<evidence type="ECO:0000313" key="11">
    <source>
        <dbReference type="EMBL" id="KAJ3640796.1"/>
    </source>
</evidence>
<evidence type="ECO:0000256" key="2">
    <source>
        <dbReference type="ARBA" id="ARBA00022475"/>
    </source>
</evidence>
<keyword evidence="9 10" id="KW-0807">Transducer</keyword>
<dbReference type="GO" id="GO:0007165">
    <property type="term" value="P:signal transduction"/>
    <property type="evidence" value="ECO:0007669"/>
    <property type="project" value="UniProtKB-KW"/>
</dbReference>
<comment type="caution">
    <text evidence="11">The sequence shown here is derived from an EMBL/GenBank/DDBJ whole genome shotgun (WGS) entry which is preliminary data.</text>
</comment>
<reference evidence="11" key="1">
    <citation type="journal article" date="2023" name="G3 (Bethesda)">
        <title>Whole genome assemblies of Zophobas morio and Tenebrio molitor.</title>
        <authorList>
            <person name="Kaur S."/>
            <person name="Stinson S.A."/>
            <person name="diCenzo G.C."/>
        </authorList>
    </citation>
    <scope>NUCLEOTIDE SEQUENCE</scope>
    <source>
        <strain evidence="11">QUZm001</strain>
    </source>
</reference>
<evidence type="ECO:0000256" key="4">
    <source>
        <dbReference type="ARBA" id="ARBA00022692"/>
    </source>
</evidence>
<organism evidence="11 12">
    <name type="scientific">Zophobas morio</name>
    <dbReference type="NCBI Taxonomy" id="2755281"/>
    <lineage>
        <taxon>Eukaryota</taxon>
        <taxon>Metazoa</taxon>
        <taxon>Ecdysozoa</taxon>
        <taxon>Arthropoda</taxon>
        <taxon>Hexapoda</taxon>
        <taxon>Insecta</taxon>
        <taxon>Pterygota</taxon>
        <taxon>Neoptera</taxon>
        <taxon>Endopterygota</taxon>
        <taxon>Coleoptera</taxon>
        <taxon>Polyphaga</taxon>
        <taxon>Cucujiformia</taxon>
        <taxon>Tenebrionidae</taxon>
        <taxon>Zophobas</taxon>
    </lineage>
</organism>
<keyword evidence="6 10" id="KW-1133">Transmembrane helix</keyword>
<evidence type="ECO:0000256" key="9">
    <source>
        <dbReference type="ARBA" id="ARBA00023224"/>
    </source>
</evidence>
<dbReference type="PANTHER" id="PTHR21137">
    <property type="entry name" value="ODORANT RECEPTOR"/>
    <property type="match status" value="1"/>
</dbReference>
<name>A0AA38HPL5_9CUCU</name>
<feature type="transmembrane region" description="Helical" evidence="10">
    <location>
        <begin position="244"/>
        <end position="265"/>
    </location>
</feature>
<accession>A0AA38HPL5</accession>
<dbReference type="Pfam" id="PF02949">
    <property type="entry name" value="7tm_6"/>
    <property type="match status" value="1"/>
</dbReference>
<gene>
    <name evidence="11" type="ORF">Zmor_027337</name>
</gene>
<keyword evidence="2" id="KW-1003">Cell membrane</keyword>
<dbReference type="AlphaFoldDB" id="A0AA38HPL5"/>
<sequence length="376" mass="43604">MDNIIEQSFKVNTQIMTFLCWYPPEKKSPLFQVRRYFFYVMLLVVPTVLTLIDIIVEGDYDDKQTIFVAETISFSFKILPFLKNNHRIKNCINYFGQPDFSPKDETQEDVIRPCVEMCQKISKLYLVGCFSAQVMFVLPSLVSKNYELPMKIWLPYDATSGIVVYYSTIFYFFAGSATSLIDPLIGGLAYHSTSQLRILKIQLQNLSPGNIYGDLVKCVRQHEAILCFVNEYEKCFSWTMFSQFSGTTLGICFCCIAVTTVKTQLQQFRLLISNLQVPLASIEAVMYISFFFVVISQVFFYCYFGTLLFEENNTLITAVYVSRWYEYDVKVRRVLITLMERSKRPMIVTAEKFFDLTLETFSKMIKSSYSLVAVLK</sequence>
<comment type="subcellular location">
    <subcellularLocation>
        <location evidence="1 10">Cell membrane</location>
        <topology evidence="1 10">Multi-pass membrane protein</topology>
    </subcellularLocation>
</comment>
<evidence type="ECO:0000256" key="5">
    <source>
        <dbReference type="ARBA" id="ARBA00022725"/>
    </source>
</evidence>
<dbReference type="GO" id="GO:0004984">
    <property type="term" value="F:olfactory receptor activity"/>
    <property type="evidence" value="ECO:0007669"/>
    <property type="project" value="InterPro"/>
</dbReference>